<dbReference type="AlphaFoldDB" id="A0A975GM69"/>
<evidence type="ECO:0000256" key="2">
    <source>
        <dbReference type="ARBA" id="ARBA00022840"/>
    </source>
</evidence>
<keyword evidence="1" id="KW-0547">Nucleotide-binding</keyword>
<organism evidence="3 4">
    <name type="scientific">Desulfonema magnum</name>
    <dbReference type="NCBI Taxonomy" id="45655"/>
    <lineage>
        <taxon>Bacteria</taxon>
        <taxon>Pseudomonadati</taxon>
        <taxon>Thermodesulfobacteriota</taxon>
        <taxon>Desulfobacteria</taxon>
        <taxon>Desulfobacterales</taxon>
        <taxon>Desulfococcaceae</taxon>
        <taxon>Desulfonema</taxon>
    </lineage>
</organism>
<reference evidence="3" key="1">
    <citation type="journal article" date="2021" name="Microb. Physiol.">
        <title>Proteogenomic Insights into the Physiology of Marine, Sulfate-Reducing, Filamentous Desulfonema limicola and Desulfonema magnum.</title>
        <authorList>
            <person name="Schnaars V."/>
            <person name="Wohlbrand L."/>
            <person name="Scheve S."/>
            <person name="Hinrichs C."/>
            <person name="Reinhardt R."/>
            <person name="Rabus R."/>
        </authorList>
    </citation>
    <scope>NUCLEOTIDE SEQUENCE</scope>
    <source>
        <strain evidence="3">4be13</strain>
    </source>
</reference>
<evidence type="ECO:0000313" key="3">
    <source>
        <dbReference type="EMBL" id="QTA85528.1"/>
    </source>
</evidence>
<dbReference type="InterPro" id="IPR005702">
    <property type="entry name" value="Wzc-like_C"/>
</dbReference>
<dbReference type="Proteomes" id="UP000663722">
    <property type="component" value="Chromosome"/>
</dbReference>
<dbReference type="GO" id="GO:0004713">
    <property type="term" value="F:protein tyrosine kinase activity"/>
    <property type="evidence" value="ECO:0007669"/>
    <property type="project" value="TreeGrafter"/>
</dbReference>
<name>A0A975GM69_9BACT</name>
<dbReference type="GO" id="GO:0005886">
    <property type="term" value="C:plasma membrane"/>
    <property type="evidence" value="ECO:0007669"/>
    <property type="project" value="TreeGrafter"/>
</dbReference>
<keyword evidence="4" id="KW-1185">Reference proteome</keyword>
<evidence type="ECO:0000256" key="1">
    <source>
        <dbReference type="ARBA" id="ARBA00022741"/>
    </source>
</evidence>
<dbReference type="InterPro" id="IPR027417">
    <property type="entry name" value="P-loop_NTPase"/>
</dbReference>
<dbReference type="GO" id="GO:0005524">
    <property type="term" value="F:ATP binding"/>
    <property type="evidence" value="ECO:0007669"/>
    <property type="project" value="UniProtKB-KW"/>
</dbReference>
<gene>
    <name evidence="3" type="ORF">dnm_015390</name>
</gene>
<sequence>MGKIFALKKSSRTNKVSVPPPDISDTELKEDYYKREVDSNLVAFMKPHSFEAEQFRMLRTNLLFPISGKSPRSIMVTSALPGEGKSFVSANLAISIAQIISEHVLLMDCDLRTPSIHRMFGFDDDVPGLSEYLSHGSHFEAVNRKKFGTIPELNEYLSDGVFLSSLFLNTRINKLTILPGGNPPHNPSELLSSKQMTELLKKEKTRYTNRYIIIDSPPPKLMTETSVIARQIDGVLLVVKYGSTPRKLVGDLVDILGKEKILGIVLNGFEGYGKYDKFRRKWVQLV</sequence>
<dbReference type="InterPro" id="IPR033756">
    <property type="entry name" value="YlxH/NBP35"/>
</dbReference>
<keyword evidence="2" id="KW-0067">ATP-binding</keyword>
<dbReference type="PANTHER" id="PTHR32309">
    <property type="entry name" value="TYROSINE-PROTEIN KINASE"/>
    <property type="match status" value="1"/>
</dbReference>
<dbReference type="InterPro" id="IPR050445">
    <property type="entry name" value="Bact_polysacc_biosynth/exp"/>
</dbReference>
<dbReference type="Gene3D" id="3.40.50.300">
    <property type="entry name" value="P-loop containing nucleotide triphosphate hydrolases"/>
    <property type="match status" value="1"/>
</dbReference>
<dbReference type="Pfam" id="PF10609">
    <property type="entry name" value="ParA"/>
    <property type="match status" value="1"/>
</dbReference>
<dbReference type="PANTHER" id="PTHR32309:SF13">
    <property type="entry name" value="FERRIC ENTEROBACTIN TRANSPORT PROTEIN FEPE"/>
    <property type="match status" value="1"/>
</dbReference>
<dbReference type="EMBL" id="CP061800">
    <property type="protein sequence ID" value="QTA85528.1"/>
    <property type="molecule type" value="Genomic_DNA"/>
</dbReference>
<dbReference type="KEGG" id="dmm:dnm_015390"/>
<protein>
    <submittedName>
        <fullName evidence="3">CobQ/CobB/MinD/ParA nucleotide binding domain-containing protein</fullName>
    </submittedName>
</protein>
<proteinExistence type="predicted"/>
<dbReference type="CDD" id="cd05387">
    <property type="entry name" value="BY-kinase"/>
    <property type="match status" value="1"/>
</dbReference>
<dbReference type="RefSeq" id="WP_246556197.1">
    <property type="nucleotide sequence ID" value="NZ_CP061800.1"/>
</dbReference>
<evidence type="ECO:0000313" key="4">
    <source>
        <dbReference type="Proteomes" id="UP000663722"/>
    </source>
</evidence>
<dbReference type="SUPFAM" id="SSF52540">
    <property type="entry name" value="P-loop containing nucleoside triphosphate hydrolases"/>
    <property type="match status" value="1"/>
</dbReference>
<accession>A0A975GM69</accession>